<feature type="region of interest" description="Disordered" evidence="6">
    <location>
        <begin position="236"/>
        <end position="282"/>
    </location>
</feature>
<feature type="region of interest" description="Disordered" evidence="6">
    <location>
        <begin position="115"/>
        <end position="148"/>
    </location>
</feature>
<sequence length="282" mass="31417">MEEDMEDEDAPDDVDDDEGVNDMDDEDAENARDVLPKNKWKPPPKVPKEPNNQLGVNQKAYYVCHEPGLKWMRLPPVTPQQITAARSFIRMANNFFKATCSLFLFPRIRWNPSKTSGEEMDDALEEEDDENEGGEITKAPPPRPERGPPILTQISYDLPIFGQPAWSVRLGSNLIPEYSPVVVSSNLWPGAHAVAWSKSFENVYIGWGIKASGPGFQPHLPLDPLEEFVETAELTETTDPTPVEEAALRASHGADDLAEEDEIRGDEEGSDAYQGEEGPEED</sequence>
<keyword evidence="8" id="KW-1185">Reference proteome</keyword>
<dbReference type="STRING" id="46835.A0A504YL46"/>
<keyword evidence="2" id="KW-0963">Cytoplasm</keyword>
<accession>A0A504YL46</accession>
<dbReference type="Pfam" id="PF04712">
    <property type="entry name" value="Radial_spoke"/>
    <property type="match status" value="2"/>
</dbReference>
<evidence type="ECO:0000313" key="7">
    <source>
        <dbReference type="EMBL" id="TPP58717.1"/>
    </source>
</evidence>
<proteinExistence type="predicted"/>
<evidence type="ECO:0000256" key="2">
    <source>
        <dbReference type="ARBA" id="ARBA00022490"/>
    </source>
</evidence>
<dbReference type="GO" id="GO:0060294">
    <property type="term" value="P:cilium movement involved in cell motility"/>
    <property type="evidence" value="ECO:0007669"/>
    <property type="project" value="InterPro"/>
</dbReference>
<dbReference type="InterPro" id="IPR006802">
    <property type="entry name" value="Radial_spoke"/>
</dbReference>
<protein>
    <submittedName>
        <fullName evidence="7">Radial spoke head protein 6 A</fullName>
    </submittedName>
</protein>
<reference evidence="7 8" key="1">
    <citation type="submission" date="2019-04" db="EMBL/GenBank/DDBJ databases">
        <title>Annotation for the trematode Fasciola gigantica.</title>
        <authorList>
            <person name="Choi Y.-J."/>
        </authorList>
    </citation>
    <scope>NUCLEOTIDE SEQUENCE [LARGE SCALE GENOMIC DNA]</scope>
    <source>
        <strain evidence="7">Uganda_cow_1</strain>
    </source>
</reference>
<feature type="region of interest" description="Disordered" evidence="6">
    <location>
        <begin position="1"/>
        <end position="53"/>
    </location>
</feature>
<keyword evidence="3" id="KW-0969">Cilium</keyword>
<evidence type="ECO:0000256" key="6">
    <source>
        <dbReference type="SAM" id="MobiDB-lite"/>
    </source>
</evidence>
<dbReference type="OrthoDB" id="272202at2759"/>
<evidence type="ECO:0000256" key="4">
    <source>
        <dbReference type="ARBA" id="ARBA00023212"/>
    </source>
</evidence>
<comment type="subcellular location">
    <subcellularLocation>
        <location evidence="1">Cytoplasm</location>
        <location evidence="1">Cytoskeleton</location>
        <location evidence="1">Cilium axoneme</location>
    </subcellularLocation>
</comment>
<dbReference type="GO" id="GO:0035082">
    <property type="term" value="P:axoneme assembly"/>
    <property type="evidence" value="ECO:0007669"/>
    <property type="project" value="TreeGrafter"/>
</dbReference>
<organism evidence="7 8">
    <name type="scientific">Fasciola gigantica</name>
    <name type="common">Giant liver fluke</name>
    <dbReference type="NCBI Taxonomy" id="46835"/>
    <lineage>
        <taxon>Eukaryota</taxon>
        <taxon>Metazoa</taxon>
        <taxon>Spiralia</taxon>
        <taxon>Lophotrochozoa</taxon>
        <taxon>Platyhelminthes</taxon>
        <taxon>Trematoda</taxon>
        <taxon>Digenea</taxon>
        <taxon>Plagiorchiida</taxon>
        <taxon>Echinostomata</taxon>
        <taxon>Echinostomatoidea</taxon>
        <taxon>Fasciolidae</taxon>
        <taxon>Fasciola</taxon>
    </lineage>
</organism>
<feature type="compositionally biased region" description="Acidic residues" evidence="6">
    <location>
        <begin position="1"/>
        <end position="28"/>
    </location>
</feature>
<evidence type="ECO:0000313" key="8">
    <source>
        <dbReference type="Proteomes" id="UP000316759"/>
    </source>
</evidence>
<gene>
    <name evidence="7" type="ORF">FGIG_07898</name>
</gene>
<dbReference type="GO" id="GO:0001534">
    <property type="term" value="C:radial spoke"/>
    <property type="evidence" value="ECO:0007669"/>
    <property type="project" value="InterPro"/>
</dbReference>
<evidence type="ECO:0000256" key="1">
    <source>
        <dbReference type="ARBA" id="ARBA00004430"/>
    </source>
</evidence>
<comment type="caution">
    <text evidence="7">The sequence shown here is derived from an EMBL/GenBank/DDBJ whole genome shotgun (WGS) entry which is preliminary data.</text>
</comment>
<name>A0A504YL46_FASGI</name>
<keyword evidence="5" id="KW-0966">Cell projection</keyword>
<evidence type="ECO:0000256" key="3">
    <source>
        <dbReference type="ARBA" id="ARBA00023069"/>
    </source>
</evidence>
<dbReference type="PANTHER" id="PTHR13159:SF0">
    <property type="entry name" value="RADIAL SPOKE HEAD 6 HOMOLOG A"/>
    <property type="match status" value="1"/>
</dbReference>
<feature type="compositionally biased region" description="Acidic residues" evidence="6">
    <location>
        <begin position="256"/>
        <end position="270"/>
    </location>
</feature>
<keyword evidence="4" id="KW-0206">Cytoskeleton</keyword>
<dbReference type="AlphaFoldDB" id="A0A504YL46"/>
<dbReference type="EMBL" id="SUNJ01011656">
    <property type="protein sequence ID" value="TPP58717.1"/>
    <property type="molecule type" value="Genomic_DNA"/>
</dbReference>
<feature type="compositionally biased region" description="Acidic residues" evidence="6">
    <location>
        <begin position="118"/>
        <end position="133"/>
    </location>
</feature>
<dbReference type="Proteomes" id="UP000316759">
    <property type="component" value="Unassembled WGS sequence"/>
</dbReference>
<evidence type="ECO:0000256" key="5">
    <source>
        <dbReference type="ARBA" id="ARBA00023273"/>
    </source>
</evidence>
<dbReference type="PANTHER" id="PTHR13159">
    <property type="entry name" value="RADIAL SPOKEHEAD-RELATED"/>
    <property type="match status" value="1"/>
</dbReference>